<protein>
    <submittedName>
        <fullName evidence="7">Cytochrome c</fullName>
    </submittedName>
</protein>
<dbReference type="OrthoDB" id="9773456at2"/>
<dbReference type="SUPFAM" id="SSF46626">
    <property type="entry name" value="Cytochrome c"/>
    <property type="match status" value="1"/>
</dbReference>
<evidence type="ECO:0000256" key="2">
    <source>
        <dbReference type="ARBA" id="ARBA00022723"/>
    </source>
</evidence>
<keyword evidence="8" id="KW-1185">Reference proteome</keyword>
<dbReference type="GO" id="GO:0020037">
    <property type="term" value="F:heme binding"/>
    <property type="evidence" value="ECO:0007669"/>
    <property type="project" value="InterPro"/>
</dbReference>
<evidence type="ECO:0000313" key="7">
    <source>
        <dbReference type="EMBL" id="QDZ06877.1"/>
    </source>
</evidence>
<reference evidence="7 8" key="1">
    <citation type="submission" date="2019-07" db="EMBL/GenBank/DDBJ databases">
        <title>Full genome sequence of Sphingomonas sp. 4R-6-7(HKS19).</title>
        <authorList>
            <person name="Im W.-T."/>
        </authorList>
    </citation>
    <scope>NUCLEOTIDE SEQUENCE [LARGE SCALE GENOMIC DNA]</scope>
    <source>
        <strain evidence="7 8">HKS19</strain>
    </source>
</reference>
<evidence type="ECO:0000256" key="3">
    <source>
        <dbReference type="ARBA" id="ARBA00023004"/>
    </source>
</evidence>
<organism evidence="7 8">
    <name type="scientific">Sphingomonas panacisoli</name>
    <dbReference type="NCBI Taxonomy" id="1813879"/>
    <lineage>
        <taxon>Bacteria</taxon>
        <taxon>Pseudomonadati</taxon>
        <taxon>Pseudomonadota</taxon>
        <taxon>Alphaproteobacteria</taxon>
        <taxon>Sphingomonadales</taxon>
        <taxon>Sphingomonadaceae</taxon>
        <taxon>Sphingomonas</taxon>
    </lineage>
</organism>
<feature type="domain" description="Cytochrome c" evidence="6">
    <location>
        <begin position="77"/>
        <end position="163"/>
    </location>
</feature>
<dbReference type="PROSITE" id="PS51007">
    <property type="entry name" value="CYTC"/>
    <property type="match status" value="1"/>
</dbReference>
<evidence type="ECO:0000256" key="4">
    <source>
        <dbReference type="PROSITE-ProRule" id="PRU00433"/>
    </source>
</evidence>
<dbReference type="AlphaFoldDB" id="A0A5B8LFA4"/>
<sequence length="188" mass="20622">MIRATLKQLGPGWLLGVATVAVAGAIYFLLVITGITFNTSATQPHSKLFAWGVHVTMTNSVRRRSTGPVPRLARDDATLLSGARLYETRCLSCHGGPGTPRADWARAMLPTPPYLLDAPKRWTHAELYTLVHDGVKMTGMPAWGEVQSDEQVAQVVAFVEAMGVMTPDQFTRWRQRARSPQEPPAVSK</sequence>
<dbReference type="GO" id="GO:0009055">
    <property type="term" value="F:electron transfer activity"/>
    <property type="evidence" value="ECO:0007669"/>
    <property type="project" value="InterPro"/>
</dbReference>
<dbReference type="KEGG" id="spai:FPZ24_04775"/>
<dbReference type="GO" id="GO:0046872">
    <property type="term" value="F:metal ion binding"/>
    <property type="evidence" value="ECO:0007669"/>
    <property type="project" value="UniProtKB-KW"/>
</dbReference>
<gene>
    <name evidence="7" type="ORF">FPZ24_04775</name>
</gene>
<keyword evidence="5" id="KW-0472">Membrane</keyword>
<keyword evidence="2 4" id="KW-0479">Metal-binding</keyword>
<feature type="transmembrane region" description="Helical" evidence="5">
    <location>
        <begin position="12"/>
        <end position="37"/>
    </location>
</feature>
<keyword evidence="5" id="KW-1133">Transmembrane helix</keyword>
<dbReference type="InterPro" id="IPR009056">
    <property type="entry name" value="Cyt_c-like_dom"/>
</dbReference>
<keyword evidence="1 4" id="KW-0349">Heme</keyword>
<dbReference type="Gene3D" id="1.10.760.10">
    <property type="entry name" value="Cytochrome c-like domain"/>
    <property type="match status" value="1"/>
</dbReference>
<dbReference type="InterPro" id="IPR036909">
    <property type="entry name" value="Cyt_c-like_dom_sf"/>
</dbReference>
<name>A0A5B8LFA4_9SPHN</name>
<proteinExistence type="predicted"/>
<keyword evidence="3 4" id="KW-0408">Iron</keyword>
<accession>A0A5B8LFA4</accession>
<evidence type="ECO:0000259" key="6">
    <source>
        <dbReference type="PROSITE" id="PS51007"/>
    </source>
</evidence>
<evidence type="ECO:0000256" key="1">
    <source>
        <dbReference type="ARBA" id="ARBA00022617"/>
    </source>
</evidence>
<dbReference type="Proteomes" id="UP000315673">
    <property type="component" value="Chromosome"/>
</dbReference>
<evidence type="ECO:0000313" key="8">
    <source>
        <dbReference type="Proteomes" id="UP000315673"/>
    </source>
</evidence>
<keyword evidence="5" id="KW-0812">Transmembrane</keyword>
<evidence type="ECO:0000256" key="5">
    <source>
        <dbReference type="SAM" id="Phobius"/>
    </source>
</evidence>
<dbReference type="EMBL" id="CP042306">
    <property type="protein sequence ID" value="QDZ06877.1"/>
    <property type="molecule type" value="Genomic_DNA"/>
</dbReference>
<dbReference type="RefSeq" id="WP_146569961.1">
    <property type="nucleotide sequence ID" value="NZ_CP042306.1"/>
</dbReference>
<dbReference type="Pfam" id="PF13442">
    <property type="entry name" value="Cytochrome_CBB3"/>
    <property type="match status" value="1"/>
</dbReference>